<protein>
    <submittedName>
        <fullName evidence="3">IS1477 transposase ORFB</fullName>
    </submittedName>
</protein>
<dbReference type="HOGENOM" id="CLU_027402_31_0_6"/>
<evidence type="ECO:0000256" key="1">
    <source>
        <dbReference type="SAM" id="MobiDB-lite"/>
    </source>
</evidence>
<sequence>MPPARFQPGQLLPVAGQVRRHGGRRREAPEGAGAGEQPPEAVAGRGAPGHRGAEGRVRGKTLAPQRKREAIRRMCELTSISERRACRLAGISRDAFRHAPTPTPATQTLSARLVELAQARRRFGYRRLHDLLRPESPQVNHKKIYRLYREAKLSVRRRKKAKFPAAQRQPLRPARHPNEVISMDFVFDQLASGRRIKCLTVADDFTHECVDIAVDHGISGAYVVRVLEQIACFRGYPRAVRTDNGPEFTSRAFITWAQQRGIEHILIEPGKPMQNGYIESFNGKFRDECLNEHWFTSLIQAREVIADWRRDFNEVRPHSSCGRIPPAQFASNHRAQTGNNAVPFNPGLYQ</sequence>
<evidence type="ECO:0000313" key="3">
    <source>
        <dbReference type="EMBL" id="AAY47627.1"/>
    </source>
</evidence>
<feature type="region of interest" description="Disordered" evidence="1">
    <location>
        <begin position="1"/>
        <end position="66"/>
    </location>
</feature>
<feature type="domain" description="Integrase catalytic" evidence="2">
    <location>
        <begin position="169"/>
        <end position="333"/>
    </location>
</feature>
<dbReference type="InterPro" id="IPR036397">
    <property type="entry name" value="RNaseH_sf"/>
</dbReference>
<dbReference type="GO" id="GO:0015074">
    <property type="term" value="P:DNA integration"/>
    <property type="evidence" value="ECO:0007669"/>
    <property type="project" value="InterPro"/>
</dbReference>
<dbReference type="InterPro" id="IPR025948">
    <property type="entry name" value="HTH-like_dom"/>
</dbReference>
<proteinExistence type="predicted"/>
<dbReference type="AlphaFoldDB" id="A0A0H2X3M4"/>
<evidence type="ECO:0000313" key="4">
    <source>
        <dbReference type="Proteomes" id="UP000000420"/>
    </source>
</evidence>
<dbReference type="InterPro" id="IPR012337">
    <property type="entry name" value="RNaseH-like_sf"/>
</dbReference>
<feature type="compositionally biased region" description="Low complexity" evidence="1">
    <location>
        <begin position="35"/>
        <end position="44"/>
    </location>
</feature>
<reference evidence="3 4" key="1">
    <citation type="journal article" date="2005" name="Genome Res.">
        <title>Comparative and functional genomic analyses of the pathogenicity of phytopathogen Xanthomonas campestris pv. campestris.</title>
        <authorList>
            <person name="Qian W."/>
            <person name="Jia Y."/>
            <person name="Ren S.X."/>
            <person name="He Y.Q."/>
            <person name="Feng J.X."/>
            <person name="Lu L.F."/>
            <person name="Sun Q."/>
            <person name="Ying G."/>
            <person name="Tang D.J."/>
            <person name="Tang H."/>
            <person name="Wu W."/>
            <person name="Hao P."/>
            <person name="Wang L."/>
            <person name="Jiang B.L."/>
            <person name="Zeng S."/>
            <person name="Gu W.Y."/>
            <person name="Lu G."/>
            <person name="Rong L."/>
            <person name="Tian Y."/>
            <person name="Yao Z."/>
            <person name="Fu G."/>
            <person name="Chen B."/>
            <person name="Fang R."/>
            <person name="Qiang B."/>
            <person name="Chen Z."/>
            <person name="Zhao G.P."/>
            <person name="Tang J.L."/>
            <person name="He C."/>
        </authorList>
    </citation>
    <scope>NUCLEOTIDE SEQUENCE [LARGE SCALE GENOMIC DNA]</scope>
    <source>
        <strain evidence="3 4">8004</strain>
    </source>
</reference>
<dbReference type="InterPro" id="IPR048020">
    <property type="entry name" value="Transpos_IS3"/>
</dbReference>
<dbReference type="EMBL" id="CP000050">
    <property type="protein sequence ID" value="AAY47627.1"/>
    <property type="molecule type" value="Genomic_DNA"/>
</dbReference>
<dbReference type="InterPro" id="IPR001584">
    <property type="entry name" value="Integrase_cat-core"/>
</dbReference>
<accession>A0A0H2X3M4</accession>
<dbReference type="NCBIfam" id="NF033516">
    <property type="entry name" value="transpos_IS3"/>
    <property type="match status" value="1"/>
</dbReference>
<organism evidence="3 4">
    <name type="scientific">Xanthomonas campestris pv. campestris (strain 8004)</name>
    <dbReference type="NCBI Taxonomy" id="314565"/>
    <lineage>
        <taxon>Bacteria</taxon>
        <taxon>Pseudomonadati</taxon>
        <taxon>Pseudomonadota</taxon>
        <taxon>Gammaproteobacteria</taxon>
        <taxon>Lysobacterales</taxon>
        <taxon>Lysobacteraceae</taxon>
        <taxon>Xanthomonas</taxon>
    </lineage>
</organism>
<evidence type="ECO:0000259" key="2">
    <source>
        <dbReference type="PROSITE" id="PS50994"/>
    </source>
</evidence>
<dbReference type="PANTHER" id="PTHR47515">
    <property type="entry name" value="LOW CALCIUM RESPONSE LOCUS PROTEIN T"/>
    <property type="match status" value="1"/>
</dbReference>
<dbReference type="GO" id="GO:0003676">
    <property type="term" value="F:nucleic acid binding"/>
    <property type="evidence" value="ECO:0007669"/>
    <property type="project" value="InterPro"/>
</dbReference>
<dbReference type="Proteomes" id="UP000000420">
    <property type="component" value="Chromosome"/>
</dbReference>
<dbReference type="KEGG" id="xcb:XC_0546"/>
<name>A0A0H2X3M4_XANC8</name>
<dbReference type="PROSITE" id="PS50994">
    <property type="entry name" value="INTEGRASE"/>
    <property type="match status" value="1"/>
</dbReference>
<gene>
    <name evidence="3" type="ordered locus">XC_0546</name>
</gene>
<dbReference type="SUPFAM" id="SSF53098">
    <property type="entry name" value="Ribonuclease H-like"/>
    <property type="match status" value="1"/>
</dbReference>
<dbReference type="Pfam" id="PF13683">
    <property type="entry name" value="rve_3"/>
    <property type="match status" value="1"/>
</dbReference>
<dbReference type="Pfam" id="PF13276">
    <property type="entry name" value="HTH_21"/>
    <property type="match status" value="1"/>
</dbReference>
<dbReference type="PANTHER" id="PTHR47515:SF1">
    <property type="entry name" value="BLR2054 PROTEIN"/>
    <property type="match status" value="1"/>
</dbReference>
<dbReference type="Gene3D" id="3.30.420.10">
    <property type="entry name" value="Ribonuclease H-like superfamily/Ribonuclease H"/>
    <property type="match status" value="1"/>
</dbReference>